<feature type="active site" description="Charge relay system" evidence="5">
    <location>
        <position position="376"/>
    </location>
</feature>
<keyword evidence="4 5" id="KW-0720">Serine protease</keyword>
<dbReference type="Pfam" id="PF00082">
    <property type="entry name" value="Peptidase_S8"/>
    <property type="match status" value="1"/>
</dbReference>
<evidence type="ECO:0000313" key="10">
    <source>
        <dbReference type="Proteomes" id="UP000712673"/>
    </source>
</evidence>
<evidence type="ECO:0000256" key="6">
    <source>
        <dbReference type="RuleBase" id="RU003355"/>
    </source>
</evidence>
<evidence type="ECO:0000313" key="9">
    <source>
        <dbReference type="EMBL" id="MBM3223702.1"/>
    </source>
</evidence>
<dbReference type="InterPro" id="IPR000209">
    <property type="entry name" value="Peptidase_S8/S53_dom"/>
</dbReference>
<evidence type="ECO:0000256" key="1">
    <source>
        <dbReference type="ARBA" id="ARBA00011073"/>
    </source>
</evidence>
<reference evidence="9" key="1">
    <citation type="submission" date="2019-03" db="EMBL/GenBank/DDBJ databases">
        <title>Lake Tanganyika Metagenome-Assembled Genomes (MAGs).</title>
        <authorList>
            <person name="Tran P."/>
        </authorList>
    </citation>
    <scope>NUCLEOTIDE SEQUENCE</scope>
    <source>
        <strain evidence="9">K_DeepCast_65m_m2_066</strain>
    </source>
</reference>
<feature type="domain" description="Peptidase S8/S53" evidence="7">
    <location>
        <begin position="182"/>
        <end position="424"/>
    </location>
</feature>
<sequence length="533" mass="55724">MMLTTFRRLIGRREIFMEVTCMTFCHIKAHIPRRGRQGQRWLWLGFAACLAWTSLGQPAFAQAGRRGAGSSGAAESPTVPNELLVGMHGGVGRARAQAIYTAAGASIADEFPQINVHVIRVPAAARDAVERAFSHHPEVKFVEKNVLAQGGYVPNDPSYTSQWHLPKIAAPTGWDISQGNAQVVVAVIDSGVAPTHPDLASKLLPGYSFLTNTLDTSDVRGHGTAVAGTAAALGGNLTGVAGLALQNPVLPLVVLDSTNYASYANIASAIMYAADQGAKVMNVSIGGSSYSATLQSAVDYAWNKGAVIVACAMNNASSTPMYPAALERVVAVSATDTYDKLASFSNYGPWIDLAAPGTNILTTTSNGGYGAWNGTSFASPLVAGLAALVFSVNPALSNTQVVDLMRQNADDLGTVGYDPQFGYGRVNVSRTLVAAQTATPVVDTTAPTVAIAAPLHNSRISGTVSIAVTATDDTGVSKVELYINGKLHGTDTSAPYSFSWNTKRVAAGTHRLDARAYDARGHVGLSTSVTVTK</sequence>
<feature type="active site" description="Charge relay system" evidence="5">
    <location>
        <position position="189"/>
    </location>
</feature>
<dbReference type="EMBL" id="VGLS01000184">
    <property type="protein sequence ID" value="MBM3223702.1"/>
    <property type="molecule type" value="Genomic_DNA"/>
</dbReference>
<dbReference type="InterPro" id="IPR051048">
    <property type="entry name" value="Peptidase_S8/S53_subtilisin"/>
</dbReference>
<dbReference type="Pfam" id="PF17957">
    <property type="entry name" value="Big_7"/>
    <property type="match status" value="1"/>
</dbReference>
<comment type="similarity">
    <text evidence="1 5 6">Belongs to the peptidase S8 family.</text>
</comment>
<accession>A0A937W1R0</accession>
<protein>
    <submittedName>
        <fullName evidence="9">Peptidase S8</fullName>
    </submittedName>
</protein>
<dbReference type="InterPro" id="IPR015500">
    <property type="entry name" value="Peptidase_S8_subtilisin-rel"/>
</dbReference>
<dbReference type="Gene3D" id="2.60.40.10">
    <property type="entry name" value="Immunoglobulins"/>
    <property type="match status" value="1"/>
</dbReference>
<dbReference type="Proteomes" id="UP000712673">
    <property type="component" value="Unassembled WGS sequence"/>
</dbReference>
<keyword evidence="3 5" id="KW-0378">Hydrolase</keyword>
<dbReference type="InterPro" id="IPR022398">
    <property type="entry name" value="Peptidase_S8_His-AS"/>
</dbReference>
<dbReference type="InterPro" id="IPR023827">
    <property type="entry name" value="Peptidase_S8_Asp-AS"/>
</dbReference>
<comment type="caution">
    <text evidence="9">The sequence shown here is derived from an EMBL/GenBank/DDBJ whole genome shotgun (WGS) entry which is preliminary data.</text>
</comment>
<feature type="active site" description="Charge relay system" evidence="5">
    <location>
        <position position="222"/>
    </location>
</feature>
<dbReference type="PROSITE" id="PS00136">
    <property type="entry name" value="SUBTILASE_ASP"/>
    <property type="match status" value="1"/>
</dbReference>
<evidence type="ECO:0000259" key="8">
    <source>
        <dbReference type="Pfam" id="PF22148"/>
    </source>
</evidence>
<keyword evidence="2 5" id="KW-0645">Protease</keyword>
<dbReference type="GO" id="GO:0004252">
    <property type="term" value="F:serine-type endopeptidase activity"/>
    <property type="evidence" value="ECO:0007669"/>
    <property type="project" value="UniProtKB-UniRule"/>
</dbReference>
<evidence type="ECO:0000256" key="5">
    <source>
        <dbReference type="PROSITE-ProRule" id="PRU01240"/>
    </source>
</evidence>
<dbReference type="PANTHER" id="PTHR43399">
    <property type="entry name" value="SUBTILISIN-RELATED"/>
    <property type="match status" value="1"/>
</dbReference>
<dbReference type="Pfam" id="PF22148">
    <property type="entry name" value="Fervidolysin_NPro-like"/>
    <property type="match status" value="1"/>
</dbReference>
<dbReference type="PRINTS" id="PR00723">
    <property type="entry name" value="SUBTILISIN"/>
</dbReference>
<gene>
    <name evidence="9" type="ORF">FJZ47_07885</name>
</gene>
<proteinExistence type="inferred from homology"/>
<feature type="domain" description="Fervidolysin-like N-terminal prodomain" evidence="8">
    <location>
        <begin position="77"/>
        <end position="145"/>
    </location>
</feature>
<dbReference type="PROSITE" id="PS51892">
    <property type="entry name" value="SUBTILASE"/>
    <property type="match status" value="1"/>
</dbReference>
<organism evidence="9 10">
    <name type="scientific">Tectimicrobiota bacterium</name>
    <dbReference type="NCBI Taxonomy" id="2528274"/>
    <lineage>
        <taxon>Bacteria</taxon>
        <taxon>Pseudomonadati</taxon>
        <taxon>Nitrospinota/Tectimicrobiota group</taxon>
        <taxon>Candidatus Tectimicrobiota</taxon>
    </lineage>
</organism>
<evidence type="ECO:0000256" key="2">
    <source>
        <dbReference type="ARBA" id="ARBA00022670"/>
    </source>
</evidence>
<evidence type="ECO:0000256" key="4">
    <source>
        <dbReference type="ARBA" id="ARBA00022825"/>
    </source>
</evidence>
<name>A0A937W1R0_UNCTE</name>
<dbReference type="GO" id="GO:0006508">
    <property type="term" value="P:proteolysis"/>
    <property type="evidence" value="ECO:0007669"/>
    <property type="project" value="UniProtKB-KW"/>
</dbReference>
<dbReference type="PROSITE" id="PS00138">
    <property type="entry name" value="SUBTILASE_SER"/>
    <property type="match status" value="1"/>
</dbReference>
<dbReference type="AlphaFoldDB" id="A0A937W1R0"/>
<dbReference type="InterPro" id="IPR023828">
    <property type="entry name" value="Peptidase_S8_Ser-AS"/>
</dbReference>
<dbReference type="InterPro" id="IPR036852">
    <property type="entry name" value="Peptidase_S8/S53_dom_sf"/>
</dbReference>
<dbReference type="SUPFAM" id="SSF52743">
    <property type="entry name" value="Subtilisin-like"/>
    <property type="match status" value="1"/>
</dbReference>
<dbReference type="PANTHER" id="PTHR43399:SF4">
    <property type="entry name" value="CELL WALL-ASSOCIATED PROTEASE"/>
    <property type="match status" value="1"/>
</dbReference>
<dbReference type="PROSITE" id="PS00137">
    <property type="entry name" value="SUBTILASE_HIS"/>
    <property type="match status" value="1"/>
</dbReference>
<evidence type="ECO:0000256" key="3">
    <source>
        <dbReference type="ARBA" id="ARBA00022801"/>
    </source>
</evidence>
<dbReference type="InterPro" id="IPR013783">
    <property type="entry name" value="Ig-like_fold"/>
</dbReference>
<dbReference type="InterPro" id="IPR054399">
    <property type="entry name" value="Fervidolysin-like_N_prodom"/>
</dbReference>
<evidence type="ECO:0000259" key="7">
    <source>
        <dbReference type="Pfam" id="PF00082"/>
    </source>
</evidence>
<dbReference type="Gene3D" id="3.40.50.200">
    <property type="entry name" value="Peptidase S8/S53 domain"/>
    <property type="match status" value="1"/>
</dbReference>